<evidence type="ECO:0000313" key="3">
    <source>
        <dbReference type="Proteomes" id="UP001337655"/>
    </source>
</evidence>
<feature type="region of interest" description="Disordered" evidence="1">
    <location>
        <begin position="598"/>
        <end position="760"/>
    </location>
</feature>
<feature type="region of interest" description="Disordered" evidence="1">
    <location>
        <begin position="1"/>
        <end position="56"/>
    </location>
</feature>
<feature type="region of interest" description="Disordered" evidence="1">
    <location>
        <begin position="506"/>
        <end position="552"/>
    </location>
</feature>
<reference evidence="2 3" key="1">
    <citation type="submission" date="2023-08" db="EMBL/GenBank/DDBJ databases">
        <title>Black Yeasts Isolated from many extreme environments.</title>
        <authorList>
            <person name="Coleine C."/>
            <person name="Stajich J.E."/>
            <person name="Selbmann L."/>
        </authorList>
    </citation>
    <scope>NUCLEOTIDE SEQUENCE [LARGE SCALE GENOMIC DNA]</scope>
    <source>
        <strain evidence="2 3">CCFEE 5935</strain>
    </source>
</reference>
<evidence type="ECO:0000313" key="2">
    <source>
        <dbReference type="EMBL" id="KAK5175025.1"/>
    </source>
</evidence>
<sequence length="760" mass="82914">MMAAYQPQPGAMHPGMAPHQHPGMTPGQPMTPAQMQQMGHPGGSGPGQPHVSQAGGMMGMQQGANGMGVPGGMGGQMAMLNQMGGQSMAGGMPNAQAFSQMTPMQQQHLMQQQQHIMNNPQAIMQQQQQMAMRRQMAQQQMMQQQQQQGGMHGMSQQQLQQMQQNNQSMQAQGVQLPPHLAQAQMAANAARQQQQQQQQQQQAQQAQNQHMQQLAMQQASSQQSNHGGQPTAPSQPSGQPQQPPQMRPQSRMANPNDPSQVQGQQTPQPGGPGQQQQQSAQGQHQNPQQGTPQQGQQQMTPQQQQQQQQAFLMRQRQIQHQQQQQQAQAHAQAQAQQQQRMAQSQHTQPAGLSILRLVHLCDELSQFDDVAGKDISQWHQIIDKHFAPEGRLVHRFDPKSGTGKTFEVPRPTIARYFQTYFESGADSVRIHADHPRETNMNNRLHVAYQSSTFAVGYPTGARLEMRGSMNFLFAAGTDAIECMEIKTTKFEEVIPRSKIEDLLSSWSPTMDTTSKSPKMTKKPPKSQQKAPSGLDGLTIEHFPKTPKGPMGAPKHVQQFLEIGETMNIMNDLVGFAGDSNLRPSQALEQLVRTYEQTNLQPHQQQPQHDGNPQINLPPNGMTPGSRTPSMANMSMPGGQQPNHFSSPALSNMSGPVMNGSPHIPHNPNLTAPHNMPPNSHTPSPHQSNMAAPPMLPQHSQQGTSSSAASANTSPNVGNKRRRSTVKMEGDEGSGEGGGAHGAGRVKPSPRLGKKNKPGGG</sequence>
<accession>A0AAV9PRQ6</accession>
<dbReference type="PANTHER" id="PTHR10378">
    <property type="entry name" value="LIM DOMAIN-BINDING PROTEIN"/>
    <property type="match status" value="1"/>
</dbReference>
<gene>
    <name evidence="2" type="ORF">LTR77_000161</name>
</gene>
<feature type="region of interest" description="Disordered" evidence="1">
    <location>
        <begin position="136"/>
        <end position="345"/>
    </location>
</feature>
<feature type="compositionally biased region" description="Basic residues" evidence="1">
    <location>
        <begin position="751"/>
        <end position="760"/>
    </location>
</feature>
<comment type="caution">
    <text evidence="2">The sequence shown here is derived from an EMBL/GenBank/DDBJ whole genome shotgun (WGS) entry which is preliminary data.</text>
</comment>
<proteinExistence type="predicted"/>
<evidence type="ECO:0000256" key="1">
    <source>
        <dbReference type="SAM" id="MobiDB-lite"/>
    </source>
</evidence>
<feature type="compositionally biased region" description="Polar residues" evidence="1">
    <location>
        <begin position="610"/>
        <end position="653"/>
    </location>
</feature>
<keyword evidence="3" id="KW-1185">Reference proteome</keyword>
<protein>
    <recommendedName>
        <fullName evidence="4">LIM-domain binding protein-domain-containing protein</fullName>
    </recommendedName>
</protein>
<feature type="compositionally biased region" description="Low complexity" evidence="1">
    <location>
        <begin position="136"/>
        <end position="240"/>
    </location>
</feature>
<feature type="compositionally biased region" description="Low complexity" evidence="1">
    <location>
        <begin position="47"/>
        <end position="56"/>
    </location>
</feature>
<dbReference type="InterPro" id="IPR029005">
    <property type="entry name" value="LIM-bd/SEUSS"/>
</dbReference>
<dbReference type="AlphaFoldDB" id="A0AAV9PRQ6"/>
<dbReference type="Pfam" id="PF01803">
    <property type="entry name" value="LIM_bind"/>
    <property type="match status" value="1"/>
</dbReference>
<dbReference type="GeneID" id="89921513"/>
<organism evidence="2 3">
    <name type="scientific">Saxophila tyrrhenica</name>
    <dbReference type="NCBI Taxonomy" id="1690608"/>
    <lineage>
        <taxon>Eukaryota</taxon>
        <taxon>Fungi</taxon>
        <taxon>Dikarya</taxon>
        <taxon>Ascomycota</taxon>
        <taxon>Pezizomycotina</taxon>
        <taxon>Dothideomycetes</taxon>
        <taxon>Dothideomycetidae</taxon>
        <taxon>Mycosphaerellales</taxon>
        <taxon>Extremaceae</taxon>
        <taxon>Saxophila</taxon>
    </lineage>
</organism>
<evidence type="ECO:0008006" key="4">
    <source>
        <dbReference type="Google" id="ProtNLM"/>
    </source>
</evidence>
<dbReference type="Proteomes" id="UP001337655">
    <property type="component" value="Unassembled WGS sequence"/>
</dbReference>
<feature type="compositionally biased region" description="Polar residues" evidence="1">
    <location>
        <begin position="667"/>
        <end position="689"/>
    </location>
</feature>
<name>A0AAV9PRQ6_9PEZI</name>
<dbReference type="RefSeq" id="XP_064663663.1">
    <property type="nucleotide sequence ID" value="XM_064797429.1"/>
</dbReference>
<feature type="compositionally biased region" description="Low complexity" evidence="1">
    <location>
        <begin position="260"/>
        <end position="345"/>
    </location>
</feature>
<dbReference type="EMBL" id="JAVRRT010000001">
    <property type="protein sequence ID" value="KAK5175025.1"/>
    <property type="molecule type" value="Genomic_DNA"/>
</dbReference>